<dbReference type="GeneID" id="18678436"/>
<evidence type="ECO:0000256" key="1">
    <source>
        <dbReference type="SAM" id="Phobius"/>
    </source>
</evidence>
<feature type="transmembrane region" description="Helical" evidence="1">
    <location>
        <begin position="148"/>
        <end position="165"/>
    </location>
</feature>
<dbReference type="eggNOG" id="ENOG502SABI">
    <property type="taxonomic scope" value="Eukaryota"/>
</dbReference>
<dbReference type="KEGG" id="fme:FOMMEDRAFT_24218"/>
<organism evidence="2 3">
    <name type="scientific">Fomitiporia mediterranea (strain MF3/22)</name>
    <name type="common">Grapevine white-rot fungus</name>
    <dbReference type="NCBI Taxonomy" id="694068"/>
    <lineage>
        <taxon>Eukaryota</taxon>
        <taxon>Fungi</taxon>
        <taxon>Dikarya</taxon>
        <taxon>Basidiomycota</taxon>
        <taxon>Agaricomycotina</taxon>
        <taxon>Agaricomycetes</taxon>
        <taxon>Hymenochaetales</taxon>
        <taxon>Hymenochaetaceae</taxon>
        <taxon>Fomitiporia</taxon>
    </lineage>
</organism>
<accession>R7SHA3</accession>
<keyword evidence="1" id="KW-0472">Membrane</keyword>
<dbReference type="OrthoDB" id="5399848at2759"/>
<evidence type="ECO:0000313" key="3">
    <source>
        <dbReference type="Proteomes" id="UP000053630"/>
    </source>
</evidence>
<feature type="transmembrane region" description="Helical" evidence="1">
    <location>
        <begin position="199"/>
        <end position="216"/>
    </location>
</feature>
<dbReference type="AlphaFoldDB" id="R7SHA3"/>
<feature type="transmembrane region" description="Helical" evidence="1">
    <location>
        <begin position="27"/>
        <end position="46"/>
    </location>
</feature>
<proteinExistence type="predicted"/>
<dbReference type="EMBL" id="JH717985">
    <property type="protein sequence ID" value="EJC97765.1"/>
    <property type="molecule type" value="Genomic_DNA"/>
</dbReference>
<feature type="transmembrane region" description="Helical" evidence="1">
    <location>
        <begin position="111"/>
        <end position="136"/>
    </location>
</feature>
<dbReference type="OMA" id="CNILMHT"/>
<keyword evidence="1" id="KW-1133">Transmembrane helix</keyword>
<sequence>MLCSNTNRVDLPGSPSTCALDMVITNIPSFLLLAFIAIYIPIRLFLNHRSKFNPPSKAFVGQSYNRYSYSSPSESPRRIFAQGFPRWVHYLYIFLFACLFALRVLEVVRLVLAHMGVALLPVGIVASVATIFMLAFGNLGCGMGRTRSLTVSASLVLYWASSTVFESIKVTRLVSYNTAHPAKGTDYPSSDWLLDNGCMLGLMVIFFFIEGAYLVLRWRSSILSPPEPVREMGISKPRPMSDYDDSFIMMDGRDRGYAIGVAA</sequence>
<keyword evidence="3" id="KW-1185">Reference proteome</keyword>
<feature type="transmembrane region" description="Helical" evidence="1">
    <location>
        <begin position="87"/>
        <end position="105"/>
    </location>
</feature>
<keyword evidence="1" id="KW-0812">Transmembrane</keyword>
<dbReference type="RefSeq" id="XP_007271941.1">
    <property type="nucleotide sequence ID" value="XM_007271879.1"/>
</dbReference>
<reference evidence="3" key="1">
    <citation type="journal article" date="2012" name="Science">
        <title>The Paleozoic origin of enzymatic lignin decomposition reconstructed from 31 fungal genomes.</title>
        <authorList>
            <person name="Floudas D."/>
            <person name="Binder M."/>
            <person name="Riley R."/>
            <person name="Barry K."/>
            <person name="Blanchette R.A."/>
            <person name="Henrissat B."/>
            <person name="Martinez A.T."/>
            <person name="Otillar R."/>
            <person name="Spatafora J.W."/>
            <person name="Yadav J.S."/>
            <person name="Aerts A."/>
            <person name="Benoit I."/>
            <person name="Boyd A."/>
            <person name="Carlson A."/>
            <person name="Copeland A."/>
            <person name="Coutinho P.M."/>
            <person name="de Vries R.P."/>
            <person name="Ferreira P."/>
            <person name="Findley K."/>
            <person name="Foster B."/>
            <person name="Gaskell J."/>
            <person name="Glotzer D."/>
            <person name="Gorecki P."/>
            <person name="Heitman J."/>
            <person name="Hesse C."/>
            <person name="Hori C."/>
            <person name="Igarashi K."/>
            <person name="Jurgens J.A."/>
            <person name="Kallen N."/>
            <person name="Kersten P."/>
            <person name="Kohler A."/>
            <person name="Kuees U."/>
            <person name="Kumar T.K.A."/>
            <person name="Kuo A."/>
            <person name="LaButti K."/>
            <person name="Larrondo L.F."/>
            <person name="Lindquist E."/>
            <person name="Ling A."/>
            <person name="Lombard V."/>
            <person name="Lucas S."/>
            <person name="Lundell T."/>
            <person name="Martin R."/>
            <person name="McLaughlin D.J."/>
            <person name="Morgenstern I."/>
            <person name="Morin E."/>
            <person name="Murat C."/>
            <person name="Nagy L.G."/>
            <person name="Nolan M."/>
            <person name="Ohm R.A."/>
            <person name="Patyshakuliyeva A."/>
            <person name="Rokas A."/>
            <person name="Ruiz-Duenas F.J."/>
            <person name="Sabat G."/>
            <person name="Salamov A."/>
            <person name="Samejima M."/>
            <person name="Schmutz J."/>
            <person name="Slot J.C."/>
            <person name="St John F."/>
            <person name="Stenlid J."/>
            <person name="Sun H."/>
            <person name="Sun S."/>
            <person name="Syed K."/>
            <person name="Tsang A."/>
            <person name="Wiebenga A."/>
            <person name="Young D."/>
            <person name="Pisabarro A."/>
            <person name="Eastwood D.C."/>
            <person name="Martin F."/>
            <person name="Cullen D."/>
            <person name="Grigoriev I.V."/>
            <person name="Hibbett D.S."/>
        </authorList>
    </citation>
    <scope>NUCLEOTIDE SEQUENCE [LARGE SCALE GENOMIC DNA]</scope>
    <source>
        <strain evidence="3">MF3/22</strain>
    </source>
</reference>
<name>R7SHA3_FOMME</name>
<protein>
    <submittedName>
        <fullName evidence="2">Uncharacterized protein</fullName>
    </submittedName>
</protein>
<gene>
    <name evidence="2" type="ORF">FOMMEDRAFT_24218</name>
</gene>
<dbReference type="Proteomes" id="UP000053630">
    <property type="component" value="Unassembled WGS sequence"/>
</dbReference>
<evidence type="ECO:0000313" key="2">
    <source>
        <dbReference type="EMBL" id="EJC97765.1"/>
    </source>
</evidence>